<accession>A0ABW4Z875</accession>
<dbReference type="InterPro" id="IPR008756">
    <property type="entry name" value="Peptidase_M56"/>
</dbReference>
<protein>
    <submittedName>
        <fullName evidence="4">M56 family metallopeptidase</fullName>
    </submittedName>
</protein>
<reference evidence="5" key="1">
    <citation type="journal article" date="2019" name="Int. J. Syst. Evol. Microbiol.">
        <title>The Global Catalogue of Microorganisms (GCM) 10K type strain sequencing project: providing services to taxonomists for standard genome sequencing and annotation.</title>
        <authorList>
            <consortium name="The Broad Institute Genomics Platform"/>
            <consortium name="The Broad Institute Genome Sequencing Center for Infectious Disease"/>
            <person name="Wu L."/>
            <person name="Ma J."/>
        </authorList>
    </citation>
    <scope>NUCLEOTIDE SEQUENCE [LARGE SCALE GENOMIC DNA]</scope>
    <source>
        <strain evidence="5">CCUG 57942</strain>
    </source>
</reference>
<keyword evidence="5" id="KW-1185">Reference proteome</keyword>
<keyword evidence="2" id="KW-0812">Transmembrane</keyword>
<evidence type="ECO:0000313" key="4">
    <source>
        <dbReference type="EMBL" id="MFD2158105.1"/>
    </source>
</evidence>
<evidence type="ECO:0000256" key="2">
    <source>
        <dbReference type="SAM" id="Phobius"/>
    </source>
</evidence>
<dbReference type="PANTHER" id="PTHR34978">
    <property type="entry name" value="POSSIBLE SENSOR-TRANSDUCER PROTEIN BLAR"/>
    <property type="match status" value="1"/>
</dbReference>
<keyword evidence="2" id="KW-1133">Transmembrane helix</keyword>
<dbReference type="RefSeq" id="WP_377088869.1">
    <property type="nucleotide sequence ID" value="NZ_JBHSJL010000014.1"/>
</dbReference>
<dbReference type="InterPro" id="IPR052173">
    <property type="entry name" value="Beta-lactam_resp_regulator"/>
</dbReference>
<proteinExistence type="predicted"/>
<keyword evidence="2" id="KW-0472">Membrane</keyword>
<dbReference type="Pfam" id="PF05569">
    <property type="entry name" value="Peptidase_M56"/>
    <property type="match status" value="1"/>
</dbReference>
<feature type="transmembrane region" description="Helical" evidence="2">
    <location>
        <begin position="276"/>
        <end position="296"/>
    </location>
</feature>
<dbReference type="PANTHER" id="PTHR34978:SF3">
    <property type="entry name" value="SLR0241 PROTEIN"/>
    <property type="match status" value="1"/>
</dbReference>
<sequence>MQLITLSLLLTLAANALSFWLGKKNPAKASLLSAGLMSLILIAPILLLLPKWQVSIASDNVDNLHSLAPHSISILPFLSVWALGLIILLMRHIKQWRTLSHWLTQATPGDEPKWQLILARCSKQLDITNPPSLVFSTQVSSPIVTGPLKPTILLPTHARTWDPATLEMVLLHEMSHIKRHDLWITQIAQITCILHWMNPLIWILKKRLRHQTEFAVDASVIARGADAKSYINALCNVAESISNNKSLPVPALAMADQASLKNRVHRLLNNQKAPSSLLVISLLALSVCSTFALSIIRPQQSLPNPTNQSDANHHSAQEIQWRHTANPFPAD</sequence>
<dbReference type="Gene3D" id="3.30.2010.10">
    <property type="entry name" value="Metalloproteases ('zincins'), catalytic domain"/>
    <property type="match status" value="1"/>
</dbReference>
<dbReference type="Proteomes" id="UP001597389">
    <property type="component" value="Unassembled WGS sequence"/>
</dbReference>
<evidence type="ECO:0000259" key="3">
    <source>
        <dbReference type="Pfam" id="PF05569"/>
    </source>
</evidence>
<feature type="region of interest" description="Disordered" evidence="1">
    <location>
        <begin position="303"/>
        <end position="331"/>
    </location>
</feature>
<feature type="transmembrane region" description="Helical" evidence="2">
    <location>
        <begin position="28"/>
        <end position="49"/>
    </location>
</feature>
<dbReference type="CDD" id="cd07341">
    <property type="entry name" value="M56_BlaR1_MecR1_like"/>
    <property type="match status" value="1"/>
</dbReference>
<gene>
    <name evidence="4" type="ORF">ACFSW8_04250</name>
</gene>
<feature type="transmembrane region" description="Helical" evidence="2">
    <location>
        <begin position="70"/>
        <end position="93"/>
    </location>
</feature>
<dbReference type="EMBL" id="JBHUJB010000020">
    <property type="protein sequence ID" value="MFD2158105.1"/>
    <property type="molecule type" value="Genomic_DNA"/>
</dbReference>
<comment type="caution">
    <text evidence="4">The sequence shown here is derived from an EMBL/GenBank/DDBJ whole genome shotgun (WGS) entry which is preliminary data.</text>
</comment>
<name>A0ABW4Z875_9BACT</name>
<organism evidence="4 5">
    <name type="scientific">Rubritalea tangerina</name>
    <dbReference type="NCBI Taxonomy" id="430798"/>
    <lineage>
        <taxon>Bacteria</taxon>
        <taxon>Pseudomonadati</taxon>
        <taxon>Verrucomicrobiota</taxon>
        <taxon>Verrucomicrobiia</taxon>
        <taxon>Verrucomicrobiales</taxon>
        <taxon>Rubritaleaceae</taxon>
        <taxon>Rubritalea</taxon>
    </lineage>
</organism>
<feature type="domain" description="Peptidase M56" evidence="3">
    <location>
        <begin position="76"/>
        <end position="265"/>
    </location>
</feature>
<evidence type="ECO:0000256" key="1">
    <source>
        <dbReference type="SAM" id="MobiDB-lite"/>
    </source>
</evidence>
<evidence type="ECO:0000313" key="5">
    <source>
        <dbReference type="Proteomes" id="UP001597389"/>
    </source>
</evidence>